<dbReference type="OrthoDB" id="2773799at2759"/>
<dbReference type="EMBL" id="KB445799">
    <property type="protein sequence ID" value="EMD36002.1"/>
    <property type="molecule type" value="Genomic_DNA"/>
</dbReference>
<sequence length="637" mass="72201">MMMISGTCKVELTVEKSVETIAKAVGLYGRGWLQLVQSASNGNENRQIRSTSFEILSRGAAFFVATVPLLLQTFTIVMHRALAVDDIVYHILNLLDPQCVHGCPIPEEMFRLDSALSSRHILNESRLLRQSLSHCARACRSFSTRALDILWSTQASLDDLIAVVNADMTNGMSGMNQFSAGITLTSCLVMTQWAAKITRLHEYARRITRITIRTEMWSRAGIALLSAFQAHFPQSVLLPRLSEIWWFVTGPYVAAPPLVHLCHPAKTMRFFVEGKFPLPPLEVQQRNAFFEGLGAILPNLERFTIQIVSTFPPGGFHQPFLSQILSSWTQIIPLMPMLEWCPRLRCFQSHHLPDLMLGLPLLSKMHCLTELHVAFTDRYPELEQAYNGSHSLKTLYIADRCSYTPTFIDRLCTTSLQHLHLRLGPFVDLRQWKKCVAHWSKLWSASLRIVEIEHGLESDDDGRHAASFREVYGQLWCIPGLQKFELGIWPNFAGGDWDFTEKDVWEMAKAWPNATSIVVDGLTNLHMASDVLLHCARHCPNLTKLHLPVADLRLPVDMGDRLNSTTPCALRELRFVGGNNRITDPVALGTFLDTVFPNLDVQRELWFYRALNPPATGWEEVYSVISQRRDARSEEVK</sequence>
<gene>
    <name evidence="2" type="ORF">CERSUDRAFT_74783</name>
</gene>
<evidence type="ECO:0000256" key="1">
    <source>
        <dbReference type="SAM" id="Phobius"/>
    </source>
</evidence>
<accession>M2RC89</accession>
<dbReference type="AlphaFoldDB" id="M2RC89"/>
<evidence type="ECO:0000313" key="2">
    <source>
        <dbReference type="EMBL" id="EMD36002.1"/>
    </source>
</evidence>
<feature type="transmembrane region" description="Helical" evidence="1">
    <location>
        <begin position="55"/>
        <end position="78"/>
    </location>
</feature>
<dbReference type="InterPro" id="IPR032675">
    <property type="entry name" value="LRR_dom_sf"/>
</dbReference>
<evidence type="ECO:0000313" key="3">
    <source>
        <dbReference type="Proteomes" id="UP000016930"/>
    </source>
</evidence>
<keyword evidence="1" id="KW-0472">Membrane</keyword>
<dbReference type="Proteomes" id="UP000016930">
    <property type="component" value="Unassembled WGS sequence"/>
</dbReference>
<dbReference type="STRING" id="914234.M2RC89"/>
<proteinExistence type="predicted"/>
<keyword evidence="1" id="KW-0812">Transmembrane</keyword>
<dbReference type="SUPFAM" id="SSF52047">
    <property type="entry name" value="RNI-like"/>
    <property type="match status" value="1"/>
</dbReference>
<dbReference type="Gene3D" id="3.80.10.10">
    <property type="entry name" value="Ribonuclease Inhibitor"/>
    <property type="match status" value="1"/>
</dbReference>
<dbReference type="HOGENOM" id="CLU_429590_0_0_1"/>
<organism evidence="2 3">
    <name type="scientific">Ceriporiopsis subvermispora (strain B)</name>
    <name type="common">White-rot fungus</name>
    <name type="synonym">Gelatoporia subvermispora</name>
    <dbReference type="NCBI Taxonomy" id="914234"/>
    <lineage>
        <taxon>Eukaryota</taxon>
        <taxon>Fungi</taxon>
        <taxon>Dikarya</taxon>
        <taxon>Basidiomycota</taxon>
        <taxon>Agaricomycotina</taxon>
        <taxon>Agaricomycetes</taxon>
        <taxon>Polyporales</taxon>
        <taxon>Gelatoporiaceae</taxon>
        <taxon>Gelatoporia</taxon>
    </lineage>
</organism>
<keyword evidence="1" id="KW-1133">Transmembrane helix</keyword>
<name>M2RC89_CERS8</name>
<protein>
    <submittedName>
        <fullName evidence="2">Uncharacterized protein</fullName>
    </submittedName>
</protein>
<keyword evidence="3" id="KW-1185">Reference proteome</keyword>
<reference evidence="2 3" key="1">
    <citation type="journal article" date="2012" name="Proc. Natl. Acad. Sci. U.S.A.">
        <title>Comparative genomics of Ceriporiopsis subvermispora and Phanerochaete chrysosporium provide insight into selective ligninolysis.</title>
        <authorList>
            <person name="Fernandez-Fueyo E."/>
            <person name="Ruiz-Duenas F.J."/>
            <person name="Ferreira P."/>
            <person name="Floudas D."/>
            <person name="Hibbett D.S."/>
            <person name="Canessa P."/>
            <person name="Larrondo L.F."/>
            <person name="James T.Y."/>
            <person name="Seelenfreund D."/>
            <person name="Lobos S."/>
            <person name="Polanco R."/>
            <person name="Tello M."/>
            <person name="Honda Y."/>
            <person name="Watanabe T."/>
            <person name="Watanabe T."/>
            <person name="Ryu J.S."/>
            <person name="Kubicek C.P."/>
            <person name="Schmoll M."/>
            <person name="Gaskell J."/>
            <person name="Hammel K.E."/>
            <person name="St John F.J."/>
            <person name="Vanden Wymelenberg A."/>
            <person name="Sabat G."/>
            <person name="Splinter BonDurant S."/>
            <person name="Syed K."/>
            <person name="Yadav J.S."/>
            <person name="Doddapaneni H."/>
            <person name="Subramanian V."/>
            <person name="Lavin J.L."/>
            <person name="Oguiza J.A."/>
            <person name="Perez G."/>
            <person name="Pisabarro A.G."/>
            <person name="Ramirez L."/>
            <person name="Santoyo F."/>
            <person name="Master E."/>
            <person name="Coutinho P.M."/>
            <person name="Henrissat B."/>
            <person name="Lombard V."/>
            <person name="Magnuson J.K."/>
            <person name="Kuees U."/>
            <person name="Hori C."/>
            <person name="Igarashi K."/>
            <person name="Samejima M."/>
            <person name="Held B.W."/>
            <person name="Barry K.W."/>
            <person name="LaButti K.M."/>
            <person name="Lapidus A."/>
            <person name="Lindquist E.A."/>
            <person name="Lucas S.M."/>
            <person name="Riley R."/>
            <person name="Salamov A.A."/>
            <person name="Hoffmeister D."/>
            <person name="Schwenk D."/>
            <person name="Hadar Y."/>
            <person name="Yarden O."/>
            <person name="de Vries R.P."/>
            <person name="Wiebenga A."/>
            <person name="Stenlid J."/>
            <person name="Eastwood D."/>
            <person name="Grigoriev I.V."/>
            <person name="Berka R.M."/>
            <person name="Blanchette R.A."/>
            <person name="Kersten P."/>
            <person name="Martinez A.T."/>
            <person name="Vicuna R."/>
            <person name="Cullen D."/>
        </authorList>
    </citation>
    <scope>NUCLEOTIDE SEQUENCE [LARGE SCALE GENOMIC DNA]</scope>
    <source>
        <strain evidence="2 3">B</strain>
    </source>
</reference>